<evidence type="ECO:0000313" key="2">
    <source>
        <dbReference type="Proteomes" id="UP000593567"/>
    </source>
</evidence>
<evidence type="ECO:0000313" key="1">
    <source>
        <dbReference type="EMBL" id="KAF6019112.1"/>
    </source>
</evidence>
<dbReference type="AlphaFoldDB" id="A0A7J7IYX7"/>
<accession>A0A7J7IYX7</accession>
<dbReference type="EMBL" id="VXIV02003254">
    <property type="protein sequence ID" value="KAF6019112.1"/>
    <property type="molecule type" value="Genomic_DNA"/>
</dbReference>
<proteinExistence type="predicted"/>
<sequence length="140" mass="15380">MNELIDQSPLCLNAHNFTGSWRRDYFGEALTPIGGFTNCDTNTLASLGNPWFRFTGDAGTRLLDSCPATTGSCGTHGAIWSDERVPTPISLVKKITVYSSWVGGCKDTQYSMFVMRCSSNDVIYKFNSTAPCNIGFCSMY</sequence>
<name>A0A7J7IYX7_BUGNE</name>
<dbReference type="Proteomes" id="UP000593567">
    <property type="component" value="Unassembled WGS sequence"/>
</dbReference>
<gene>
    <name evidence="1" type="ORF">EB796_022609</name>
</gene>
<keyword evidence="2" id="KW-1185">Reference proteome</keyword>
<dbReference type="OrthoDB" id="5945012at2759"/>
<organism evidence="1 2">
    <name type="scientific">Bugula neritina</name>
    <name type="common">Brown bryozoan</name>
    <name type="synonym">Sertularia neritina</name>
    <dbReference type="NCBI Taxonomy" id="10212"/>
    <lineage>
        <taxon>Eukaryota</taxon>
        <taxon>Metazoa</taxon>
        <taxon>Spiralia</taxon>
        <taxon>Lophotrochozoa</taxon>
        <taxon>Bryozoa</taxon>
        <taxon>Gymnolaemata</taxon>
        <taxon>Cheilostomatida</taxon>
        <taxon>Flustrina</taxon>
        <taxon>Buguloidea</taxon>
        <taxon>Bugulidae</taxon>
        <taxon>Bugula</taxon>
    </lineage>
</organism>
<protein>
    <submittedName>
        <fullName evidence="1">GP2</fullName>
    </submittedName>
</protein>
<reference evidence="1" key="1">
    <citation type="submission" date="2020-06" db="EMBL/GenBank/DDBJ databases">
        <title>Draft genome of Bugula neritina, a colonial animal packing powerful symbionts and potential medicines.</title>
        <authorList>
            <person name="Rayko M."/>
        </authorList>
    </citation>
    <scope>NUCLEOTIDE SEQUENCE [LARGE SCALE GENOMIC DNA]</scope>
    <source>
        <strain evidence="1">Kwan_BN1</strain>
    </source>
</reference>
<comment type="caution">
    <text evidence="1">The sequence shown here is derived from an EMBL/GenBank/DDBJ whole genome shotgun (WGS) entry which is preliminary data.</text>
</comment>